<reference evidence="13 14" key="1">
    <citation type="submission" date="2021-03" db="EMBL/GenBank/DDBJ databases">
        <title>Caproiciproducens sp. nov. isolated from feces of cow.</title>
        <authorList>
            <person name="Choi J.-Y."/>
        </authorList>
    </citation>
    <scope>NUCLEOTIDE SEQUENCE [LARGE SCALE GENOMIC DNA]</scope>
    <source>
        <strain evidence="13 14">AGMB10547</strain>
    </source>
</reference>
<proteinExistence type="inferred from homology"/>
<dbReference type="EMBL" id="JAGFNZ010000006">
    <property type="protein sequence ID" value="MBW7573778.1"/>
    <property type="molecule type" value="Genomic_DNA"/>
</dbReference>
<dbReference type="PROSITE" id="PS01012">
    <property type="entry name" value="FOLYLPOLYGLU_SYNT_2"/>
    <property type="match status" value="1"/>
</dbReference>
<dbReference type="SUPFAM" id="SSF53244">
    <property type="entry name" value="MurD-like peptide ligases, peptide-binding domain"/>
    <property type="match status" value="1"/>
</dbReference>
<dbReference type="InterPro" id="IPR036615">
    <property type="entry name" value="Mur_ligase_C_dom_sf"/>
</dbReference>
<evidence type="ECO:0000313" key="13">
    <source>
        <dbReference type="EMBL" id="MBW7573778.1"/>
    </source>
</evidence>
<comment type="caution">
    <text evidence="13">The sequence shown here is derived from an EMBL/GenBank/DDBJ whole genome shotgun (WGS) entry which is preliminary data.</text>
</comment>
<evidence type="ECO:0000256" key="9">
    <source>
        <dbReference type="ARBA" id="ARBA00047493"/>
    </source>
</evidence>
<keyword evidence="6 10" id="KW-0067">ATP-binding</keyword>
<name>A0ABS7DR43_9FIRM</name>
<dbReference type="Gene3D" id="3.40.1190.10">
    <property type="entry name" value="Mur-like, catalytic domain"/>
    <property type="match status" value="1"/>
</dbReference>
<dbReference type="Pfam" id="PF02875">
    <property type="entry name" value="Mur_ligase_C"/>
    <property type="match status" value="1"/>
</dbReference>
<dbReference type="PANTHER" id="PTHR11136">
    <property type="entry name" value="FOLYLPOLYGLUTAMATE SYNTHASE-RELATED"/>
    <property type="match status" value="1"/>
</dbReference>
<evidence type="ECO:0000256" key="3">
    <source>
        <dbReference type="ARBA" id="ARBA00022598"/>
    </source>
</evidence>
<evidence type="ECO:0000256" key="1">
    <source>
        <dbReference type="ARBA" id="ARBA00008276"/>
    </source>
</evidence>
<dbReference type="Proteomes" id="UP000719942">
    <property type="component" value="Unassembled WGS sequence"/>
</dbReference>
<dbReference type="InterPro" id="IPR004101">
    <property type="entry name" value="Mur_ligase_C"/>
</dbReference>
<evidence type="ECO:0000256" key="4">
    <source>
        <dbReference type="ARBA" id="ARBA00022723"/>
    </source>
</evidence>
<feature type="domain" description="Mur ligase C-terminal" evidence="11">
    <location>
        <begin position="293"/>
        <end position="411"/>
    </location>
</feature>
<evidence type="ECO:0000259" key="12">
    <source>
        <dbReference type="Pfam" id="PF08245"/>
    </source>
</evidence>
<dbReference type="InterPro" id="IPR018109">
    <property type="entry name" value="Folylpolyglutamate_synth_CS"/>
</dbReference>
<organism evidence="13 14">
    <name type="scientific">Caproiciproducens faecalis</name>
    <dbReference type="NCBI Taxonomy" id="2820301"/>
    <lineage>
        <taxon>Bacteria</taxon>
        <taxon>Bacillati</taxon>
        <taxon>Bacillota</taxon>
        <taxon>Clostridia</taxon>
        <taxon>Eubacteriales</taxon>
        <taxon>Acutalibacteraceae</taxon>
        <taxon>Caproiciproducens</taxon>
    </lineage>
</organism>
<dbReference type="InterPro" id="IPR001645">
    <property type="entry name" value="Folylpolyglutamate_synth"/>
</dbReference>
<evidence type="ECO:0000313" key="14">
    <source>
        <dbReference type="Proteomes" id="UP000719942"/>
    </source>
</evidence>
<evidence type="ECO:0000259" key="11">
    <source>
        <dbReference type="Pfam" id="PF02875"/>
    </source>
</evidence>
<keyword evidence="5 10" id="KW-0547">Nucleotide-binding</keyword>
<accession>A0ABS7DR43</accession>
<dbReference type="PIRSF" id="PIRSF001563">
    <property type="entry name" value="Folylpolyglu_synth"/>
    <property type="match status" value="1"/>
</dbReference>
<evidence type="ECO:0000256" key="8">
    <source>
        <dbReference type="ARBA" id="ARBA00030592"/>
    </source>
</evidence>
<keyword evidence="14" id="KW-1185">Reference proteome</keyword>
<dbReference type="Gene3D" id="3.90.190.20">
    <property type="entry name" value="Mur ligase, C-terminal domain"/>
    <property type="match status" value="1"/>
</dbReference>
<dbReference type="EC" id="6.3.2.17" evidence="2"/>
<dbReference type="SUPFAM" id="SSF53623">
    <property type="entry name" value="MurD-like peptide ligases, catalytic domain"/>
    <property type="match status" value="1"/>
</dbReference>
<dbReference type="NCBIfam" id="TIGR01499">
    <property type="entry name" value="folC"/>
    <property type="match status" value="1"/>
</dbReference>
<keyword evidence="4" id="KW-0479">Metal-binding</keyword>
<evidence type="ECO:0000256" key="6">
    <source>
        <dbReference type="ARBA" id="ARBA00022840"/>
    </source>
</evidence>
<evidence type="ECO:0000256" key="10">
    <source>
        <dbReference type="PIRNR" id="PIRNR001563"/>
    </source>
</evidence>
<dbReference type="Pfam" id="PF08245">
    <property type="entry name" value="Mur_ligase_M"/>
    <property type="match status" value="1"/>
</dbReference>
<dbReference type="InterPro" id="IPR036565">
    <property type="entry name" value="Mur-like_cat_sf"/>
</dbReference>
<protein>
    <recommendedName>
        <fullName evidence="2">tetrahydrofolate synthase</fullName>
        <ecNumber evidence="2">6.3.2.17</ecNumber>
    </recommendedName>
    <alternativeName>
        <fullName evidence="8">Tetrahydrofolylpolyglutamate synthase</fullName>
    </alternativeName>
</protein>
<evidence type="ECO:0000256" key="2">
    <source>
        <dbReference type="ARBA" id="ARBA00013025"/>
    </source>
</evidence>
<feature type="domain" description="Mur ligase central" evidence="12">
    <location>
        <begin position="44"/>
        <end position="265"/>
    </location>
</feature>
<dbReference type="PROSITE" id="PS01011">
    <property type="entry name" value="FOLYLPOLYGLU_SYNT_1"/>
    <property type="match status" value="1"/>
</dbReference>
<gene>
    <name evidence="13" type="ORF">J5W02_13260</name>
</gene>
<evidence type="ECO:0000256" key="5">
    <source>
        <dbReference type="ARBA" id="ARBA00022741"/>
    </source>
</evidence>
<dbReference type="PANTHER" id="PTHR11136:SF0">
    <property type="entry name" value="DIHYDROFOLATE SYNTHETASE-RELATED"/>
    <property type="match status" value="1"/>
</dbReference>
<sequence length="429" mass="45794">MTYEEALKKIESLLRFGSKPGLDRVQKLLSLLGNPQDKLKFIHVAGTNGKGSTCALVASVLKKSQYKTGLFISPFVTDFCERMQINGEMIGHEELSALVEKIFPLVEQMAANGEIITEFELITALAMEWFAQEQCDVVVLEVGLGGRLDATNVISTPLVSVITSISLDHTAILGDTLAKIAYEKCGIIKDNGVTVCYPGQNPEALAVIRSTAEERKNRLVIADTDSVEVLSMNISGTGLEYRGLLVSLPFIGEHQIKNAVTALAVIEELKKMGYHIADHSIEAGFSSASFPARMEVLSADPLIVLDGAHNPDGTAALAGAVKKYLGNKKIIAIAGMLADKDVSGAVGNFTGLFSRVFTLAPNSPRALDAKALAEKFQSIGANAEPTENADAALAKALSLLNADSALLICGSLYLAGDIRPRVLELLHTK</sequence>
<keyword evidence="7" id="KW-0460">Magnesium</keyword>
<evidence type="ECO:0000256" key="7">
    <source>
        <dbReference type="ARBA" id="ARBA00022842"/>
    </source>
</evidence>
<comment type="similarity">
    <text evidence="1 10">Belongs to the folylpolyglutamate synthase family.</text>
</comment>
<comment type="catalytic activity">
    <reaction evidence="9">
        <text>(6S)-5,6,7,8-tetrahydrofolyl-(gamma-L-Glu)(n) + L-glutamate + ATP = (6S)-5,6,7,8-tetrahydrofolyl-(gamma-L-Glu)(n+1) + ADP + phosphate + H(+)</text>
        <dbReference type="Rhea" id="RHEA:10580"/>
        <dbReference type="Rhea" id="RHEA-COMP:14738"/>
        <dbReference type="Rhea" id="RHEA-COMP:14740"/>
        <dbReference type="ChEBI" id="CHEBI:15378"/>
        <dbReference type="ChEBI" id="CHEBI:29985"/>
        <dbReference type="ChEBI" id="CHEBI:30616"/>
        <dbReference type="ChEBI" id="CHEBI:43474"/>
        <dbReference type="ChEBI" id="CHEBI:141005"/>
        <dbReference type="ChEBI" id="CHEBI:456216"/>
        <dbReference type="EC" id="6.3.2.17"/>
    </reaction>
</comment>
<dbReference type="InterPro" id="IPR013221">
    <property type="entry name" value="Mur_ligase_cen"/>
</dbReference>
<keyword evidence="3 10" id="KW-0436">Ligase</keyword>